<reference evidence="1 2" key="1">
    <citation type="journal article" date="2018" name="Front. Plant Sci.">
        <title>Red Clover (Trifolium pratense) and Zigzag Clover (T. medium) - A Picture of Genomic Similarities and Differences.</title>
        <authorList>
            <person name="Dluhosova J."/>
            <person name="Istvanek J."/>
            <person name="Nedelnik J."/>
            <person name="Repkova J."/>
        </authorList>
    </citation>
    <scope>NUCLEOTIDE SEQUENCE [LARGE SCALE GENOMIC DNA]</scope>
    <source>
        <strain evidence="2">cv. 10/8</strain>
        <tissue evidence="1">Leaf</tissue>
    </source>
</reference>
<dbReference type="AlphaFoldDB" id="A0A392TXI4"/>
<proteinExistence type="predicted"/>
<sequence length="44" mass="4722">MLLPSFESSGGEFRPEVQCVVTLFRGEVLSVDFVVSGSGFIGLE</sequence>
<feature type="non-terminal residue" evidence="1">
    <location>
        <position position="44"/>
    </location>
</feature>
<evidence type="ECO:0000313" key="2">
    <source>
        <dbReference type="Proteomes" id="UP000265520"/>
    </source>
</evidence>
<protein>
    <submittedName>
        <fullName evidence="1">Uncharacterized protein</fullName>
    </submittedName>
</protein>
<organism evidence="1 2">
    <name type="scientific">Trifolium medium</name>
    <dbReference type="NCBI Taxonomy" id="97028"/>
    <lineage>
        <taxon>Eukaryota</taxon>
        <taxon>Viridiplantae</taxon>
        <taxon>Streptophyta</taxon>
        <taxon>Embryophyta</taxon>
        <taxon>Tracheophyta</taxon>
        <taxon>Spermatophyta</taxon>
        <taxon>Magnoliopsida</taxon>
        <taxon>eudicotyledons</taxon>
        <taxon>Gunneridae</taxon>
        <taxon>Pentapetalae</taxon>
        <taxon>rosids</taxon>
        <taxon>fabids</taxon>
        <taxon>Fabales</taxon>
        <taxon>Fabaceae</taxon>
        <taxon>Papilionoideae</taxon>
        <taxon>50 kb inversion clade</taxon>
        <taxon>NPAAA clade</taxon>
        <taxon>Hologalegina</taxon>
        <taxon>IRL clade</taxon>
        <taxon>Trifolieae</taxon>
        <taxon>Trifolium</taxon>
    </lineage>
</organism>
<keyword evidence="2" id="KW-1185">Reference proteome</keyword>
<comment type="caution">
    <text evidence="1">The sequence shown here is derived from an EMBL/GenBank/DDBJ whole genome shotgun (WGS) entry which is preliminary data.</text>
</comment>
<dbReference type="EMBL" id="LXQA010679855">
    <property type="protein sequence ID" value="MCI65669.1"/>
    <property type="molecule type" value="Genomic_DNA"/>
</dbReference>
<dbReference type="Proteomes" id="UP000265520">
    <property type="component" value="Unassembled WGS sequence"/>
</dbReference>
<evidence type="ECO:0000313" key="1">
    <source>
        <dbReference type="EMBL" id="MCI65669.1"/>
    </source>
</evidence>
<accession>A0A392TXI4</accession>
<name>A0A392TXI4_9FABA</name>